<gene>
    <name evidence="6" type="ORF">PAPYR_2944</name>
</gene>
<dbReference type="EMBL" id="JAPMOS010000011">
    <property type="protein sequence ID" value="KAJ4460714.1"/>
    <property type="molecule type" value="Genomic_DNA"/>
</dbReference>
<dbReference type="InterPro" id="IPR003607">
    <property type="entry name" value="HD/PDEase_dom"/>
</dbReference>
<sequence length="932" mass="102986">MWSSAVAKCHLLQELLHWILKGKDAVQYFYQALHSLSFDEELEVMYLREQNKQAFTTKYQIFFAILAAAFDALILPFSIFWKRFLVHVLFSAAIFGMTRFFLKYSLSSPKFPSFNVLHALLFLSAIVRLTFVKDYLSWYHWSIFLAIVGCLGNPIQLSRYLANVLFEVVLTLAFLVYSGFGSHLLPIILVMVQLYVMTTTILFFRETQSRREFLGALRLRHDKLKFETLLRRYHNMMSFGSSSNPLLVPPPIRTVAPSPRGTSTSTLFTLMQGLQALAVATPSPEQLPWRQANHGGTISPGLSSSESESSLVISRSSTPLTPLMVDSPLAMPPSRPLAGGVSPISRNAPSLDEPQAALEPTPEEKRPRLVSTPSTGIIQACRAPPFRTPLCLSPPSPPSDPIEPPLASPAARRPHPTTPMILAQPLETFDFDLIAYRDALFPSIVTPSSGGSAPHARAQAIQRAIAISAPVVHRMTDCSRPTTPCAWTTPSPHDRTPTSGPSSLGTAAPSPVLVDLAMRCMDRLGLLTQLGIDPGQFERCLTQIHGFYNQNPYHNAMHAADVMQAMYAMLTRGGLRKRLALSPLETLGCMLAAIIHDVEHPGVTASLLVNSHSPASLLYGQSVMESHHSRRGWELMCSGEYAFLDALSAEQFETMHQLVDTLVLGTDVANHTKLLALFAEKRPWIVQILNYHSARLSQLHRLRRRIRHLEKPAASPDGPAAAVQVSSQPPSAHASPPRAPLPLSPRRPRTFSSTRKSHLRLECTASHSSDDDDELPARMVMGDSDQAVAEAMGNCLLPSEVRQLRHLVLVVAIKAADVSNPARPWHLASMWSDQVMEEFYLQGDLEEQMGLPRSKNMDRSRPEQKPACQTGFIDFLAAPAFRALADVLPSFECLSKRVAETRQHWVELTTTTPPAPSPAAARGVVLSDRKSN</sequence>
<dbReference type="InterPro" id="IPR036971">
    <property type="entry name" value="PDEase_catalytic_dom_sf"/>
</dbReference>
<feature type="region of interest" description="Disordered" evidence="3">
    <location>
        <begin position="911"/>
        <end position="932"/>
    </location>
</feature>
<feature type="compositionally biased region" description="Pro residues" evidence="3">
    <location>
        <begin position="393"/>
        <end position="407"/>
    </location>
</feature>
<feature type="transmembrane region" description="Helical" evidence="4">
    <location>
        <begin position="84"/>
        <end position="102"/>
    </location>
</feature>
<keyword evidence="7" id="KW-1185">Reference proteome</keyword>
<accession>A0ABQ8UTM4</accession>
<name>A0ABQ8UTM4_9EUKA</name>
<evidence type="ECO:0000256" key="1">
    <source>
        <dbReference type="ARBA" id="ARBA00022723"/>
    </source>
</evidence>
<dbReference type="Pfam" id="PF00233">
    <property type="entry name" value="PDEase_I"/>
    <property type="match status" value="2"/>
</dbReference>
<feature type="region of interest" description="Disordered" evidence="3">
    <location>
        <begin position="710"/>
        <end position="777"/>
    </location>
</feature>
<keyword evidence="4" id="KW-0472">Membrane</keyword>
<dbReference type="PANTHER" id="PTHR11347">
    <property type="entry name" value="CYCLIC NUCLEOTIDE PHOSPHODIESTERASE"/>
    <property type="match status" value="1"/>
</dbReference>
<keyword evidence="2" id="KW-0378">Hydrolase</keyword>
<keyword evidence="1" id="KW-0479">Metal-binding</keyword>
<dbReference type="PROSITE" id="PS51845">
    <property type="entry name" value="PDEASE_I_2"/>
    <property type="match status" value="1"/>
</dbReference>
<feature type="region of interest" description="Disordered" evidence="3">
    <location>
        <begin position="483"/>
        <end position="507"/>
    </location>
</feature>
<dbReference type="SUPFAM" id="SSF109604">
    <property type="entry name" value="HD-domain/PDEase-like"/>
    <property type="match status" value="1"/>
</dbReference>
<feature type="transmembrane region" description="Helical" evidence="4">
    <location>
        <begin position="138"/>
        <end position="155"/>
    </location>
</feature>
<organism evidence="6 7">
    <name type="scientific">Paratrimastix pyriformis</name>
    <dbReference type="NCBI Taxonomy" id="342808"/>
    <lineage>
        <taxon>Eukaryota</taxon>
        <taxon>Metamonada</taxon>
        <taxon>Preaxostyla</taxon>
        <taxon>Paratrimastigidae</taxon>
        <taxon>Paratrimastix</taxon>
    </lineage>
</organism>
<dbReference type="CDD" id="cd00077">
    <property type="entry name" value="HDc"/>
    <property type="match status" value="1"/>
</dbReference>
<evidence type="ECO:0000313" key="7">
    <source>
        <dbReference type="Proteomes" id="UP001141327"/>
    </source>
</evidence>
<feature type="region of interest" description="Disordered" evidence="3">
    <location>
        <begin position="288"/>
        <end position="371"/>
    </location>
</feature>
<dbReference type="InterPro" id="IPR002073">
    <property type="entry name" value="PDEase_catalytic_dom"/>
</dbReference>
<dbReference type="SMART" id="SM00471">
    <property type="entry name" value="HDc"/>
    <property type="match status" value="1"/>
</dbReference>
<feature type="transmembrane region" description="Helical" evidence="4">
    <location>
        <begin position="59"/>
        <end position="78"/>
    </location>
</feature>
<evidence type="ECO:0000256" key="4">
    <source>
        <dbReference type="SAM" id="Phobius"/>
    </source>
</evidence>
<feature type="compositionally biased region" description="Polar residues" evidence="3">
    <location>
        <begin position="483"/>
        <end position="505"/>
    </location>
</feature>
<proteinExistence type="predicted"/>
<feature type="transmembrane region" description="Helical" evidence="4">
    <location>
        <begin position="114"/>
        <end position="132"/>
    </location>
</feature>
<evidence type="ECO:0000259" key="5">
    <source>
        <dbReference type="PROSITE" id="PS51845"/>
    </source>
</evidence>
<dbReference type="InterPro" id="IPR023088">
    <property type="entry name" value="PDEase"/>
</dbReference>
<feature type="region of interest" description="Disordered" evidence="3">
    <location>
        <begin position="393"/>
        <end position="415"/>
    </location>
</feature>
<evidence type="ECO:0000313" key="6">
    <source>
        <dbReference type="EMBL" id="KAJ4460714.1"/>
    </source>
</evidence>
<feature type="domain" description="PDEase" evidence="5">
    <location>
        <begin position="470"/>
        <end position="912"/>
    </location>
</feature>
<feature type="compositionally biased region" description="Low complexity" evidence="3">
    <location>
        <begin position="296"/>
        <end position="318"/>
    </location>
</feature>
<dbReference type="Gene3D" id="1.10.1300.10">
    <property type="entry name" value="3'5'-cyclic nucleotide phosphodiesterase, catalytic domain"/>
    <property type="match status" value="1"/>
</dbReference>
<reference evidence="6" key="1">
    <citation type="journal article" date="2022" name="bioRxiv">
        <title>Genomics of Preaxostyla Flagellates Illuminates Evolutionary Transitions and the Path Towards Mitochondrial Loss.</title>
        <authorList>
            <person name="Novak L.V.F."/>
            <person name="Treitli S.C."/>
            <person name="Pyrih J."/>
            <person name="Halakuc P."/>
            <person name="Pipaliya S.V."/>
            <person name="Vacek V."/>
            <person name="Brzon O."/>
            <person name="Soukal P."/>
            <person name="Eme L."/>
            <person name="Dacks J.B."/>
            <person name="Karnkowska A."/>
            <person name="Elias M."/>
            <person name="Hampl V."/>
        </authorList>
    </citation>
    <scope>NUCLEOTIDE SEQUENCE</scope>
    <source>
        <strain evidence="6">RCP-MX</strain>
    </source>
</reference>
<keyword evidence="4" id="KW-0812">Transmembrane</keyword>
<evidence type="ECO:0000256" key="3">
    <source>
        <dbReference type="SAM" id="MobiDB-lite"/>
    </source>
</evidence>
<dbReference type="PRINTS" id="PR00387">
    <property type="entry name" value="PDIESTERASE1"/>
</dbReference>
<comment type="caution">
    <text evidence="6">The sequence shown here is derived from an EMBL/GenBank/DDBJ whole genome shotgun (WGS) entry which is preliminary data.</text>
</comment>
<dbReference type="Proteomes" id="UP001141327">
    <property type="component" value="Unassembled WGS sequence"/>
</dbReference>
<evidence type="ECO:0000256" key="2">
    <source>
        <dbReference type="ARBA" id="ARBA00022801"/>
    </source>
</evidence>
<feature type="compositionally biased region" description="Low complexity" evidence="3">
    <location>
        <begin position="726"/>
        <end position="736"/>
    </location>
</feature>
<protein>
    <submittedName>
        <fullName evidence="6">cAMP-specific phosphodiesterase</fullName>
    </submittedName>
</protein>
<keyword evidence="4" id="KW-1133">Transmembrane helix</keyword>